<evidence type="ECO:0000256" key="9">
    <source>
        <dbReference type="HAMAP-Rule" id="MF_00161"/>
    </source>
</evidence>
<sequence>MGPRGGEETMQQPSAASQPRRFVLLAVVASLVLVADFVTKEIALAAFSPYDPIELLGGLLKLTIVFNSGAAFSIGTGITWFFSLVMIIVIAVILRISRKLRSPAWTCALGLILGGAAGNLIDRIWRAASREVSSSLVGPNATGTLAERLFTPSAPLQGHVVDWIQVPNFPVFNLADSGVVCGAILAVLLSFRGINLDGSREPAKTNDAAGGEEESASPNGSTGSASPSPSEEDDRE</sequence>
<name>A0ABP7FNC6_9ACTN</name>
<feature type="transmembrane region" description="Helical" evidence="9">
    <location>
        <begin position="69"/>
        <end position="94"/>
    </location>
</feature>
<evidence type="ECO:0000256" key="3">
    <source>
        <dbReference type="ARBA" id="ARBA00022670"/>
    </source>
</evidence>
<dbReference type="RefSeq" id="WP_344970869.1">
    <property type="nucleotide sequence ID" value="NZ_BAABDD010000009.1"/>
</dbReference>
<comment type="caution">
    <text evidence="12">The sequence shown here is derived from an EMBL/GenBank/DDBJ whole genome shotgun (WGS) entry which is preliminary data.</text>
</comment>
<evidence type="ECO:0000256" key="4">
    <source>
        <dbReference type="ARBA" id="ARBA00022692"/>
    </source>
</evidence>
<dbReference type="Proteomes" id="UP001500908">
    <property type="component" value="Unassembled WGS sequence"/>
</dbReference>
<evidence type="ECO:0000256" key="7">
    <source>
        <dbReference type="ARBA" id="ARBA00022989"/>
    </source>
</evidence>
<accession>A0ABP7FNC6</accession>
<feature type="active site" evidence="9">
    <location>
        <position position="162"/>
    </location>
</feature>
<dbReference type="HAMAP" id="MF_00161">
    <property type="entry name" value="LspA"/>
    <property type="match status" value="1"/>
</dbReference>
<protein>
    <recommendedName>
        <fullName evidence="9">Lipoprotein signal peptidase</fullName>
        <ecNumber evidence="9">3.4.23.36</ecNumber>
    </recommendedName>
    <alternativeName>
        <fullName evidence="9">Prolipoprotein signal peptidase</fullName>
    </alternativeName>
    <alternativeName>
        <fullName evidence="9">Signal peptidase II</fullName>
        <shortName evidence="9">SPase II</shortName>
    </alternativeName>
</protein>
<organism evidence="12 13">
    <name type="scientific">Salinactinospora qingdaonensis</name>
    <dbReference type="NCBI Taxonomy" id="702744"/>
    <lineage>
        <taxon>Bacteria</taxon>
        <taxon>Bacillati</taxon>
        <taxon>Actinomycetota</taxon>
        <taxon>Actinomycetes</taxon>
        <taxon>Streptosporangiales</taxon>
        <taxon>Nocardiopsidaceae</taxon>
        <taxon>Salinactinospora</taxon>
    </lineage>
</organism>
<keyword evidence="8 9" id="KW-0472">Membrane</keyword>
<gene>
    <name evidence="9 12" type="primary">lspA</name>
    <name evidence="12" type="ORF">GCM10022402_23610</name>
</gene>
<dbReference type="PRINTS" id="PR00781">
    <property type="entry name" value="LIPOSIGPTASE"/>
</dbReference>
<evidence type="ECO:0000256" key="11">
    <source>
        <dbReference type="SAM" id="MobiDB-lite"/>
    </source>
</evidence>
<reference evidence="13" key="1">
    <citation type="journal article" date="2019" name="Int. J. Syst. Evol. Microbiol.">
        <title>The Global Catalogue of Microorganisms (GCM) 10K type strain sequencing project: providing services to taxonomists for standard genome sequencing and annotation.</title>
        <authorList>
            <consortium name="The Broad Institute Genomics Platform"/>
            <consortium name="The Broad Institute Genome Sequencing Center for Infectious Disease"/>
            <person name="Wu L."/>
            <person name="Ma J."/>
        </authorList>
    </citation>
    <scope>NUCLEOTIDE SEQUENCE [LARGE SCALE GENOMIC DNA]</scope>
    <source>
        <strain evidence="13">JCM 17137</strain>
    </source>
</reference>
<evidence type="ECO:0000313" key="12">
    <source>
        <dbReference type="EMBL" id="GAA3743229.1"/>
    </source>
</evidence>
<comment type="caution">
    <text evidence="9">Lacks conserved residue(s) required for the propagation of feature annotation.</text>
</comment>
<dbReference type="PANTHER" id="PTHR33695:SF1">
    <property type="entry name" value="LIPOPROTEIN SIGNAL PEPTIDASE"/>
    <property type="match status" value="1"/>
</dbReference>
<keyword evidence="6 9" id="KW-0378">Hydrolase</keyword>
<comment type="similarity">
    <text evidence="1 9 10">Belongs to the peptidase A8 family.</text>
</comment>
<evidence type="ECO:0000256" key="2">
    <source>
        <dbReference type="ARBA" id="ARBA00022475"/>
    </source>
</evidence>
<keyword evidence="13" id="KW-1185">Reference proteome</keyword>
<feature type="region of interest" description="Disordered" evidence="11">
    <location>
        <begin position="198"/>
        <end position="236"/>
    </location>
</feature>
<dbReference type="Pfam" id="PF01252">
    <property type="entry name" value="Peptidase_A8"/>
    <property type="match status" value="1"/>
</dbReference>
<feature type="active site" evidence="9">
    <location>
        <position position="176"/>
    </location>
</feature>
<dbReference type="InterPro" id="IPR001872">
    <property type="entry name" value="Peptidase_A8"/>
</dbReference>
<evidence type="ECO:0000313" key="13">
    <source>
        <dbReference type="Proteomes" id="UP001500908"/>
    </source>
</evidence>
<dbReference type="EC" id="3.4.23.36" evidence="9"/>
<evidence type="ECO:0000256" key="6">
    <source>
        <dbReference type="ARBA" id="ARBA00022801"/>
    </source>
</evidence>
<dbReference type="PANTHER" id="PTHR33695">
    <property type="entry name" value="LIPOPROTEIN SIGNAL PEPTIDASE"/>
    <property type="match status" value="1"/>
</dbReference>
<dbReference type="EMBL" id="BAABDD010000009">
    <property type="protein sequence ID" value="GAA3743229.1"/>
    <property type="molecule type" value="Genomic_DNA"/>
</dbReference>
<keyword evidence="3 9" id="KW-0645">Protease</keyword>
<evidence type="ECO:0000256" key="1">
    <source>
        <dbReference type="ARBA" id="ARBA00006139"/>
    </source>
</evidence>
<evidence type="ECO:0000256" key="8">
    <source>
        <dbReference type="ARBA" id="ARBA00023136"/>
    </source>
</evidence>
<keyword evidence="5 9" id="KW-0064">Aspartyl protease</keyword>
<evidence type="ECO:0000256" key="10">
    <source>
        <dbReference type="RuleBase" id="RU004181"/>
    </source>
</evidence>
<proteinExistence type="inferred from homology"/>
<comment type="pathway">
    <text evidence="9">Protein modification; lipoprotein biosynthesis (signal peptide cleavage).</text>
</comment>
<feature type="compositionally biased region" description="Polar residues" evidence="11">
    <location>
        <begin position="216"/>
        <end position="229"/>
    </location>
</feature>
<keyword evidence="2 9" id="KW-1003">Cell membrane</keyword>
<comment type="subcellular location">
    <subcellularLocation>
        <location evidence="9">Cell membrane</location>
        <topology evidence="9">Multi-pass membrane protein</topology>
    </subcellularLocation>
</comment>
<comment type="catalytic activity">
    <reaction evidence="9">
        <text>Release of signal peptides from bacterial membrane prolipoproteins. Hydrolyzes -Xaa-Yaa-Zaa-|-(S,diacylglyceryl)Cys-, in which Xaa is hydrophobic (preferably Leu), and Yaa (Ala or Ser) and Zaa (Gly or Ala) have small, neutral side chains.</text>
        <dbReference type="EC" id="3.4.23.36"/>
    </reaction>
</comment>
<keyword evidence="7 9" id="KW-1133">Transmembrane helix</keyword>
<comment type="function">
    <text evidence="9">This protein specifically catalyzes the removal of signal peptides from prolipoproteins.</text>
</comment>
<evidence type="ECO:0000256" key="5">
    <source>
        <dbReference type="ARBA" id="ARBA00022750"/>
    </source>
</evidence>
<keyword evidence="4 9" id="KW-0812">Transmembrane</keyword>